<comment type="subunit">
    <text evidence="4">Component of the eukaryotic translation initiation factor 3 (eIF-3) complex.</text>
</comment>
<dbReference type="OrthoDB" id="29647at2759"/>
<organism evidence="8 9">
    <name type="scientific">Apophysomyces ossiformis</name>
    <dbReference type="NCBI Taxonomy" id="679940"/>
    <lineage>
        <taxon>Eukaryota</taxon>
        <taxon>Fungi</taxon>
        <taxon>Fungi incertae sedis</taxon>
        <taxon>Mucoromycota</taxon>
        <taxon>Mucoromycotina</taxon>
        <taxon>Mucoromycetes</taxon>
        <taxon>Mucorales</taxon>
        <taxon>Mucorineae</taxon>
        <taxon>Mucoraceae</taxon>
        <taxon>Apophysomyces</taxon>
    </lineage>
</organism>
<feature type="coiled-coil region" evidence="5">
    <location>
        <begin position="138"/>
        <end position="184"/>
    </location>
</feature>
<dbReference type="AlphaFoldDB" id="A0A8H7EUU3"/>
<evidence type="ECO:0000256" key="6">
    <source>
        <dbReference type="SAM" id="MobiDB-lite"/>
    </source>
</evidence>
<evidence type="ECO:0000256" key="2">
    <source>
        <dbReference type="ARBA" id="ARBA00022540"/>
    </source>
</evidence>
<dbReference type="FunFam" id="1.10.10.10:FF:000300">
    <property type="entry name" value="Eukaryotic translation initiation factor 3 subunit C"/>
    <property type="match status" value="1"/>
</dbReference>
<dbReference type="GO" id="GO:0001732">
    <property type="term" value="P:formation of cytoplasmic translation initiation complex"/>
    <property type="evidence" value="ECO:0007669"/>
    <property type="project" value="UniProtKB-UniRule"/>
</dbReference>
<dbReference type="PANTHER" id="PTHR13937:SF0">
    <property type="entry name" value="EUKARYOTIC TRANSLATION INITIATION FACTOR 3 SUBUNIT C-RELATED"/>
    <property type="match status" value="1"/>
</dbReference>
<reference evidence="8" key="1">
    <citation type="submission" date="2020-01" db="EMBL/GenBank/DDBJ databases">
        <title>Genome Sequencing of Three Apophysomyces-Like Fungal Strains Confirms a Novel Fungal Genus in the Mucoromycota with divergent Burkholderia-like Endosymbiotic Bacteria.</title>
        <authorList>
            <person name="Stajich J.E."/>
            <person name="Macias A.M."/>
            <person name="Carter-House D."/>
            <person name="Lovett B."/>
            <person name="Kasson L.R."/>
            <person name="Berry K."/>
            <person name="Grigoriev I."/>
            <person name="Chang Y."/>
            <person name="Spatafora J."/>
            <person name="Kasson M.T."/>
        </authorList>
    </citation>
    <scope>NUCLEOTIDE SEQUENCE</scope>
    <source>
        <strain evidence="8">NRRL A-21654</strain>
    </source>
</reference>
<dbReference type="GO" id="GO:0031369">
    <property type="term" value="F:translation initiation factor binding"/>
    <property type="evidence" value="ECO:0007669"/>
    <property type="project" value="InterPro"/>
</dbReference>
<evidence type="ECO:0000256" key="3">
    <source>
        <dbReference type="ARBA" id="ARBA00022917"/>
    </source>
</evidence>
<dbReference type="SUPFAM" id="SSF46785">
    <property type="entry name" value="Winged helix' DNA-binding domain"/>
    <property type="match status" value="1"/>
</dbReference>
<dbReference type="GO" id="GO:0016282">
    <property type="term" value="C:eukaryotic 43S preinitiation complex"/>
    <property type="evidence" value="ECO:0007669"/>
    <property type="project" value="UniProtKB-UniRule"/>
</dbReference>
<dbReference type="Pfam" id="PF26569">
    <property type="entry name" value="EIF3CL_C"/>
    <property type="match status" value="1"/>
</dbReference>
<dbReference type="PROSITE" id="PS50250">
    <property type="entry name" value="PCI"/>
    <property type="match status" value="1"/>
</dbReference>
<dbReference type="InterPro" id="IPR027516">
    <property type="entry name" value="EIF3C"/>
</dbReference>
<name>A0A8H7EUU3_9FUNG</name>
<dbReference type="InterPro" id="IPR000717">
    <property type="entry name" value="PCI_dom"/>
</dbReference>
<dbReference type="PANTHER" id="PTHR13937">
    <property type="entry name" value="EUKARYOTIC TRANSLATION INITATION FACTOR 3, SUBUNIT 8 EIF3S8 -RELATED"/>
    <property type="match status" value="1"/>
</dbReference>
<gene>
    <name evidence="4 8" type="primary">NIP1</name>
    <name evidence="8" type="ORF">EC973_004886</name>
</gene>
<dbReference type="GO" id="GO:0033290">
    <property type="term" value="C:eukaryotic 48S preinitiation complex"/>
    <property type="evidence" value="ECO:0007669"/>
    <property type="project" value="UniProtKB-UniRule"/>
</dbReference>
<feature type="region of interest" description="Disordered" evidence="6">
    <location>
        <begin position="1"/>
        <end position="81"/>
    </location>
</feature>
<feature type="domain" description="PCI" evidence="7">
    <location>
        <begin position="588"/>
        <end position="759"/>
    </location>
</feature>
<evidence type="ECO:0000313" key="8">
    <source>
        <dbReference type="EMBL" id="KAF7729118.1"/>
    </source>
</evidence>
<dbReference type="GO" id="GO:0003743">
    <property type="term" value="F:translation initiation factor activity"/>
    <property type="evidence" value="ECO:0007669"/>
    <property type="project" value="UniProtKB-UniRule"/>
</dbReference>
<evidence type="ECO:0000313" key="9">
    <source>
        <dbReference type="Proteomes" id="UP000605846"/>
    </source>
</evidence>
<evidence type="ECO:0000256" key="4">
    <source>
        <dbReference type="HAMAP-Rule" id="MF_03002"/>
    </source>
</evidence>
<accession>A0A8H7EUU3</accession>
<evidence type="ECO:0000256" key="1">
    <source>
        <dbReference type="ARBA" id="ARBA00022490"/>
    </source>
</evidence>
<dbReference type="SMART" id="SM00088">
    <property type="entry name" value="PINT"/>
    <property type="match status" value="1"/>
</dbReference>
<keyword evidence="9" id="KW-1185">Reference proteome</keyword>
<keyword evidence="3 4" id="KW-0648">Protein biosynthesis</keyword>
<dbReference type="InterPro" id="IPR058999">
    <property type="entry name" value="EIF3CL_C"/>
</dbReference>
<dbReference type="InterPro" id="IPR036390">
    <property type="entry name" value="WH_DNA-bd_sf"/>
</dbReference>
<keyword evidence="2 4" id="KW-0396">Initiation factor</keyword>
<comment type="function">
    <text evidence="4">Component of the eukaryotic translation initiation factor 3 (eIF-3) complex, which is involved in protein synthesis of a specialized repertoire of mRNAs and, together with other initiation factors, stimulates binding of mRNA and methionyl-tRNAi to the 40S ribosome. The eIF-3 complex specifically targets and initiates translation of a subset of mRNAs involved in cell proliferation.</text>
</comment>
<keyword evidence="5" id="KW-0175">Coiled coil</keyword>
<dbReference type="Pfam" id="PF01399">
    <property type="entry name" value="PCI"/>
    <property type="match status" value="1"/>
</dbReference>
<evidence type="ECO:0000259" key="7">
    <source>
        <dbReference type="PROSITE" id="PS50250"/>
    </source>
</evidence>
<dbReference type="GO" id="GO:0005852">
    <property type="term" value="C:eukaryotic translation initiation factor 3 complex"/>
    <property type="evidence" value="ECO:0007669"/>
    <property type="project" value="UniProtKB-UniRule"/>
</dbReference>
<keyword evidence="1 4" id="KW-0963">Cytoplasm</keyword>
<dbReference type="GO" id="GO:0003723">
    <property type="term" value="F:RNA binding"/>
    <property type="evidence" value="ECO:0007669"/>
    <property type="project" value="InterPro"/>
</dbReference>
<comment type="similarity">
    <text evidence="4">Belongs to the eIF-3 subunit C family.</text>
</comment>
<comment type="subcellular location">
    <subcellularLocation>
        <location evidence="4">Cytoplasm</location>
    </subcellularLocation>
</comment>
<evidence type="ECO:0000256" key="5">
    <source>
        <dbReference type="SAM" id="Coils"/>
    </source>
</evidence>
<dbReference type="Pfam" id="PF05470">
    <property type="entry name" value="eIF-3c_N"/>
    <property type="match status" value="1"/>
</dbReference>
<dbReference type="EMBL" id="JABAYA010000028">
    <property type="protein sequence ID" value="KAF7729118.1"/>
    <property type="molecule type" value="Genomic_DNA"/>
</dbReference>
<dbReference type="Proteomes" id="UP000605846">
    <property type="component" value="Unassembled WGS sequence"/>
</dbReference>
<proteinExistence type="inferred from homology"/>
<comment type="caution">
    <text evidence="8">The sequence shown here is derived from an EMBL/GenBank/DDBJ whole genome shotgun (WGS) entry which is preliminary data.</text>
</comment>
<sequence length="789" mass="89797">MSRFFRSADSESETDSSDNESYISDEELESSAEESSEEEEQQQEAQPSRSRFLKGAGTDSEDESDDELGRGRQVKSAKDKRLEAMQNSIKAIENGQKNSDWGLISTEFDKLNVFITKATSGFDKIPIPKDYIKTIVELDNLVQDNKATKKKLSAANNKAMNGMKQKLKKVSKQHEALVDAYKKDPESFMAGANEEEEKDETPAVVKNNFTKKEKVVTVVEPEDEAGFTTVGKDGKNVLDFSGENFFVKLREVLENRGKKSTNREEQTAILETLLTKAQSPFQKISVLLALISSRFDINLSMAGFMPIPVWKKAEHELNLLLEILETNGSFVIREDAEEYDNEDKDVTPAEGEIIQLRGSIVSFVERLDDEFTKSLQNIDPHTTDYIDRLRDEPSLYASLLRVQAYSERYQMKDNTARVVVRRLEHLYYKPKQVIQSIENIARSLLPERVHSEIIKAEDPSQLIHQLCAYLYNQNASVLRTRAMLCHIYHYALHKKFYTARDMLLMSHLQETIHQADVATQTLYNRAMVQIGLCAFREGLIKEAHACLQEIQGSGHVKELLAQGVQAQRYGQQTTPELDQLERQRQLPFHMHINLELLECVFLTSSMLLEIPAQAQAGPNNKKFISRPFRRLLDYNERQAFAGPPENTRDHIMSAAKALASGEWERARDFILAIKVWDLMPETQQIKDMLVRKIQEEGLRTYLFTYASYYSTLGLAQLSSMFDLPVSRVSAIVAKIIWNEELSASLDQVSQCVVLHQVEPSRLQVLALQFAEKAANLVDQNERLSTVQSA</sequence>
<protein>
    <recommendedName>
        <fullName evidence="4">Eukaryotic translation initiation factor 3 subunit C</fullName>
        <shortName evidence="4">eIF3c</shortName>
    </recommendedName>
    <alternativeName>
        <fullName evidence="4">Eukaryotic translation initiation factor 3 93 kDa subunit homolog</fullName>
        <shortName evidence="4">eIF3 p93</shortName>
    </alternativeName>
    <alternativeName>
        <fullName evidence="4">Translation initiation factor eIF3, p93 subunit homolog</fullName>
    </alternativeName>
</protein>
<dbReference type="HAMAP" id="MF_03002">
    <property type="entry name" value="eIF3c"/>
    <property type="match status" value="1"/>
</dbReference>
<feature type="compositionally biased region" description="Acidic residues" evidence="6">
    <location>
        <begin position="10"/>
        <end position="42"/>
    </location>
</feature>
<dbReference type="InterPro" id="IPR008905">
    <property type="entry name" value="EIF3C_N_dom"/>
</dbReference>